<name>A0ABD6B017_9EURY</name>
<dbReference type="Gene3D" id="2.60.120.200">
    <property type="match status" value="1"/>
</dbReference>
<sequence length="236" mass="25211">MTGPFSLQDGAYVVQDGAFTGNLAIEPFNDPIGGVDNYDGSQGPWRGSASLVSTTTNSFRGPSCATRDDGNILRKWSYPGDGLDQYPELGSSGSPGSTISMAVRPTDNYVALTFGHGSGNETDGYDCYWLVLDFDDYYDTFGFRRSDAGGETPWLVDSGPGVPDDVWYVIAVILDGDGVGRHVGQLWATDVPSPGSGVRTTLEHEVVMDDTNYRGRGVGFVQAGAADWDELQLGLP</sequence>
<dbReference type="SUPFAM" id="SSF49899">
    <property type="entry name" value="Concanavalin A-like lectins/glucanases"/>
    <property type="match status" value="1"/>
</dbReference>
<keyword evidence="2" id="KW-1185">Reference proteome</keyword>
<gene>
    <name evidence="1" type="ORF">ACFSBT_17730</name>
</gene>
<dbReference type="InterPro" id="IPR013320">
    <property type="entry name" value="ConA-like_dom_sf"/>
</dbReference>
<dbReference type="AlphaFoldDB" id="A0ABD6B017"/>
<evidence type="ECO:0000313" key="1">
    <source>
        <dbReference type="EMBL" id="MFD1515124.1"/>
    </source>
</evidence>
<evidence type="ECO:0000313" key="2">
    <source>
        <dbReference type="Proteomes" id="UP001597187"/>
    </source>
</evidence>
<evidence type="ECO:0008006" key="3">
    <source>
        <dbReference type="Google" id="ProtNLM"/>
    </source>
</evidence>
<dbReference type="EMBL" id="JBHUDC010000008">
    <property type="protein sequence ID" value="MFD1515124.1"/>
    <property type="molecule type" value="Genomic_DNA"/>
</dbReference>
<organism evidence="1 2">
    <name type="scientific">Halomarina rubra</name>
    <dbReference type="NCBI Taxonomy" id="2071873"/>
    <lineage>
        <taxon>Archaea</taxon>
        <taxon>Methanobacteriati</taxon>
        <taxon>Methanobacteriota</taxon>
        <taxon>Stenosarchaea group</taxon>
        <taxon>Halobacteria</taxon>
        <taxon>Halobacteriales</taxon>
        <taxon>Natronomonadaceae</taxon>
        <taxon>Halomarina</taxon>
    </lineage>
</organism>
<proteinExistence type="predicted"/>
<protein>
    <recommendedName>
        <fullName evidence="3">Concanavalin A-like lectin/glucanase superfamily protein</fullName>
    </recommendedName>
</protein>
<comment type="caution">
    <text evidence="1">The sequence shown here is derived from an EMBL/GenBank/DDBJ whole genome shotgun (WGS) entry which is preliminary data.</text>
</comment>
<dbReference type="RefSeq" id="WP_250875048.1">
    <property type="nucleotide sequence ID" value="NZ_JALXFV010000008.1"/>
</dbReference>
<dbReference type="Proteomes" id="UP001597187">
    <property type="component" value="Unassembled WGS sequence"/>
</dbReference>
<accession>A0ABD6B017</accession>
<reference evidence="1 2" key="1">
    <citation type="journal article" date="2019" name="Int. J. Syst. Evol. Microbiol.">
        <title>The Global Catalogue of Microorganisms (GCM) 10K type strain sequencing project: providing services to taxonomists for standard genome sequencing and annotation.</title>
        <authorList>
            <consortium name="The Broad Institute Genomics Platform"/>
            <consortium name="The Broad Institute Genome Sequencing Center for Infectious Disease"/>
            <person name="Wu L."/>
            <person name="Ma J."/>
        </authorList>
    </citation>
    <scope>NUCLEOTIDE SEQUENCE [LARGE SCALE GENOMIC DNA]</scope>
    <source>
        <strain evidence="1 2">CGMCC 1.12563</strain>
    </source>
</reference>